<accession>A0A432ZKR7</accession>
<dbReference type="Pfam" id="PF03466">
    <property type="entry name" value="LysR_substrate"/>
    <property type="match status" value="1"/>
</dbReference>
<dbReference type="GO" id="GO:0003700">
    <property type="term" value="F:DNA-binding transcription factor activity"/>
    <property type="evidence" value="ECO:0007669"/>
    <property type="project" value="InterPro"/>
</dbReference>
<evidence type="ECO:0000256" key="2">
    <source>
        <dbReference type="ARBA" id="ARBA00023015"/>
    </source>
</evidence>
<dbReference type="PROSITE" id="PS50931">
    <property type="entry name" value="HTH_LYSR"/>
    <property type="match status" value="1"/>
</dbReference>
<dbReference type="RefSeq" id="WP_126826929.1">
    <property type="nucleotide sequence ID" value="NZ_PIQG01000002.1"/>
</dbReference>
<dbReference type="OrthoDB" id="9786526at2"/>
<keyword evidence="4" id="KW-0804">Transcription</keyword>
<dbReference type="Proteomes" id="UP000288279">
    <property type="component" value="Unassembled WGS sequence"/>
</dbReference>
<evidence type="ECO:0000313" key="6">
    <source>
        <dbReference type="EMBL" id="RUO78503.1"/>
    </source>
</evidence>
<keyword evidence="2" id="KW-0805">Transcription regulation</keyword>
<dbReference type="EMBL" id="PIQG01000002">
    <property type="protein sequence ID" value="RUO78503.1"/>
    <property type="molecule type" value="Genomic_DNA"/>
</dbReference>
<proteinExistence type="inferred from homology"/>
<evidence type="ECO:0000256" key="3">
    <source>
        <dbReference type="ARBA" id="ARBA00023125"/>
    </source>
</evidence>
<comment type="similarity">
    <text evidence="1">Belongs to the LysR transcriptional regulatory family.</text>
</comment>
<dbReference type="PRINTS" id="PR00039">
    <property type="entry name" value="HTHLYSR"/>
</dbReference>
<dbReference type="InterPro" id="IPR036390">
    <property type="entry name" value="WH_DNA-bd_sf"/>
</dbReference>
<dbReference type="Gene3D" id="3.40.190.290">
    <property type="match status" value="1"/>
</dbReference>
<dbReference type="PANTHER" id="PTHR30126:SF91">
    <property type="entry name" value="LYSR FAMILY TRANSCRIPTIONAL REGULATOR"/>
    <property type="match status" value="1"/>
</dbReference>
<comment type="caution">
    <text evidence="6">The sequence shown here is derived from an EMBL/GenBank/DDBJ whole genome shotgun (WGS) entry which is preliminary data.</text>
</comment>
<dbReference type="Gene3D" id="1.10.10.10">
    <property type="entry name" value="Winged helix-like DNA-binding domain superfamily/Winged helix DNA-binding domain"/>
    <property type="match status" value="1"/>
</dbReference>
<protein>
    <submittedName>
        <fullName evidence="6">LysR family transcriptional regulator</fullName>
    </submittedName>
</protein>
<dbReference type="AlphaFoldDB" id="A0A432ZKR7"/>
<dbReference type="InterPro" id="IPR000847">
    <property type="entry name" value="LysR_HTH_N"/>
</dbReference>
<evidence type="ECO:0000256" key="4">
    <source>
        <dbReference type="ARBA" id="ARBA00023163"/>
    </source>
</evidence>
<evidence type="ECO:0000256" key="1">
    <source>
        <dbReference type="ARBA" id="ARBA00009437"/>
    </source>
</evidence>
<evidence type="ECO:0000313" key="7">
    <source>
        <dbReference type="Proteomes" id="UP000288279"/>
    </source>
</evidence>
<dbReference type="Pfam" id="PF00126">
    <property type="entry name" value="HTH_1"/>
    <property type="match status" value="1"/>
</dbReference>
<dbReference type="GO" id="GO:0000976">
    <property type="term" value="F:transcription cis-regulatory region binding"/>
    <property type="evidence" value="ECO:0007669"/>
    <property type="project" value="TreeGrafter"/>
</dbReference>
<reference evidence="6 7" key="1">
    <citation type="journal article" date="2011" name="Front. Microbiol.">
        <title>Genomic signatures of strain selection and enhancement in Bacillus atrophaeus var. globigii, a historical biowarfare simulant.</title>
        <authorList>
            <person name="Gibbons H.S."/>
            <person name="Broomall S.M."/>
            <person name="McNew L.A."/>
            <person name="Daligault H."/>
            <person name="Chapman C."/>
            <person name="Bruce D."/>
            <person name="Karavis M."/>
            <person name="Krepps M."/>
            <person name="McGregor P.A."/>
            <person name="Hong C."/>
            <person name="Park K.H."/>
            <person name="Akmal A."/>
            <person name="Feldman A."/>
            <person name="Lin J.S."/>
            <person name="Chang W.E."/>
            <person name="Higgs B.W."/>
            <person name="Demirev P."/>
            <person name="Lindquist J."/>
            <person name="Liem A."/>
            <person name="Fochler E."/>
            <person name="Read T.D."/>
            <person name="Tapia R."/>
            <person name="Johnson S."/>
            <person name="Bishop-Lilly K.A."/>
            <person name="Detter C."/>
            <person name="Han C."/>
            <person name="Sozhamannan S."/>
            <person name="Rosenzweig C.N."/>
            <person name="Skowronski E.W."/>
        </authorList>
    </citation>
    <scope>NUCLEOTIDE SEQUENCE [LARGE SCALE GENOMIC DNA]</scope>
    <source>
        <strain evidence="6 7">PIT1</strain>
    </source>
</reference>
<organism evidence="6 7">
    <name type="scientific">Pseudidiomarina taiwanensis</name>
    <dbReference type="NCBI Taxonomy" id="337250"/>
    <lineage>
        <taxon>Bacteria</taxon>
        <taxon>Pseudomonadati</taxon>
        <taxon>Pseudomonadota</taxon>
        <taxon>Gammaproteobacteria</taxon>
        <taxon>Alteromonadales</taxon>
        <taxon>Idiomarinaceae</taxon>
        <taxon>Pseudidiomarina</taxon>
    </lineage>
</organism>
<dbReference type="InterPro" id="IPR005119">
    <property type="entry name" value="LysR_subst-bd"/>
</dbReference>
<dbReference type="PANTHER" id="PTHR30126">
    <property type="entry name" value="HTH-TYPE TRANSCRIPTIONAL REGULATOR"/>
    <property type="match status" value="1"/>
</dbReference>
<dbReference type="CDD" id="cd05466">
    <property type="entry name" value="PBP2_LTTR_substrate"/>
    <property type="match status" value="1"/>
</dbReference>
<gene>
    <name evidence="6" type="ORF">CWI83_05615</name>
</gene>
<keyword evidence="3" id="KW-0238">DNA-binding</keyword>
<evidence type="ECO:0000259" key="5">
    <source>
        <dbReference type="PROSITE" id="PS50931"/>
    </source>
</evidence>
<dbReference type="InterPro" id="IPR036388">
    <property type="entry name" value="WH-like_DNA-bd_sf"/>
</dbReference>
<feature type="domain" description="HTH lysR-type" evidence="5">
    <location>
        <begin position="1"/>
        <end position="58"/>
    </location>
</feature>
<dbReference type="SUPFAM" id="SSF46785">
    <property type="entry name" value="Winged helix' DNA-binding domain"/>
    <property type="match status" value="1"/>
</dbReference>
<keyword evidence="7" id="KW-1185">Reference proteome</keyword>
<name>A0A432ZKR7_9GAMM</name>
<sequence>MKLQQLEMLHALAETGTLQAAAERLHRSQAAVSMGLKTLEQDVGFSLFDRTGYRLTLTERGQQFLRQARELLVQKNRLASLTQQLREGAEPSLRVAYDHTCSPRDLFAAIAQVQKTYPATELIMTGESQLRSLRRISAAEADIALCPWMPLFHQHGDFETKFIRDFELIIAMAPTLGERFGRIPQRRTELLDLPMLMPQDQELGINLDALIKVPGQQRIRVNDSITQRALLLAGMGWGIIPVELVRGALQSEQLVKVDIPGFLNNVSLEVHLVRASDRVTGPAAQLIWDAF</sequence>
<dbReference type="SUPFAM" id="SSF53850">
    <property type="entry name" value="Periplasmic binding protein-like II"/>
    <property type="match status" value="1"/>
</dbReference>